<evidence type="ECO:0000313" key="18">
    <source>
        <dbReference type="Proteomes" id="UP000035503"/>
    </source>
</evidence>
<dbReference type="PROSITE" id="PS00379">
    <property type="entry name" value="CDP_ALCOHOL_P_TRANSF"/>
    <property type="match status" value="1"/>
</dbReference>
<dbReference type="OrthoDB" id="9777147at2"/>
<evidence type="ECO:0000256" key="14">
    <source>
        <dbReference type="ARBA" id="ARBA00032361"/>
    </source>
</evidence>
<dbReference type="InterPro" id="IPR048254">
    <property type="entry name" value="CDP_ALCOHOL_P_TRANSF_CS"/>
</dbReference>
<dbReference type="AlphaFoldDB" id="A0A0G3I716"/>
<feature type="transmembrane region" description="Helical" evidence="16">
    <location>
        <begin position="43"/>
        <end position="61"/>
    </location>
</feature>
<dbReference type="InterPro" id="IPR043130">
    <property type="entry name" value="CDP-OH_PTrfase_TM_dom"/>
</dbReference>
<sequence>MDNKDHENFLNEFAFYENDEKKTFTYEDKTQNLRGKETPPLKFLFPNLATILAICAGFSGIGSAIEGNYETAVCMVLVAAFLDGIDGRIARLMKATSRFGAQLDSLADVINFGVAPSLVTYIAVLQKANAFGWSIALMYTIAVCLRLARFNIMNECDYKESWQNEYFVGIPAPLGAILLMLPLYLSFLGVKISVMYGYGSAIYAIVISFLLCSRLPVWSGKKINVKFVLPIVLCSVVYVAFMIHFLWKMIIFSTLCYIIFLPISFYSWYKRYGMKNTRKRI</sequence>
<keyword evidence="18" id="KW-1185">Reference proteome</keyword>
<feature type="transmembrane region" description="Helical" evidence="16">
    <location>
        <begin position="168"/>
        <end position="187"/>
    </location>
</feature>
<evidence type="ECO:0000256" key="12">
    <source>
        <dbReference type="ARBA" id="ARBA00023209"/>
    </source>
</evidence>
<keyword evidence="7 15" id="KW-0808">Transferase</keyword>
<evidence type="ECO:0000313" key="17">
    <source>
        <dbReference type="EMBL" id="AKK20328.1"/>
    </source>
</evidence>
<dbReference type="GO" id="GO:0003882">
    <property type="term" value="F:CDP-diacylglycerol-serine O-phosphatidyltransferase activity"/>
    <property type="evidence" value="ECO:0007669"/>
    <property type="project" value="UniProtKB-EC"/>
</dbReference>
<dbReference type="Gene3D" id="1.20.120.1760">
    <property type="match status" value="1"/>
</dbReference>
<evidence type="ECO:0000256" key="10">
    <source>
        <dbReference type="ARBA" id="ARBA00023098"/>
    </source>
</evidence>
<dbReference type="PANTHER" id="PTHR14269:SF61">
    <property type="entry name" value="CDP-DIACYLGLYCEROL--SERINE O-PHOSPHATIDYLTRANSFERASE"/>
    <property type="match status" value="1"/>
</dbReference>
<keyword evidence="11 16" id="KW-0472">Membrane</keyword>
<protein>
    <recommendedName>
        <fullName evidence="5">CDP-diacylglycerol--serine O-phosphatidyltransferase</fullName>
        <ecNumber evidence="4">2.7.8.8</ecNumber>
    </recommendedName>
    <alternativeName>
        <fullName evidence="14">Phosphatidylserine synthase</fullName>
    </alternativeName>
</protein>
<dbReference type="GO" id="GO:0016020">
    <property type="term" value="C:membrane"/>
    <property type="evidence" value="ECO:0007669"/>
    <property type="project" value="InterPro"/>
</dbReference>
<feature type="transmembrane region" description="Helical" evidence="16">
    <location>
        <begin position="130"/>
        <end position="148"/>
    </location>
</feature>
<dbReference type="GO" id="GO:0012505">
    <property type="term" value="C:endomembrane system"/>
    <property type="evidence" value="ECO:0007669"/>
    <property type="project" value="UniProtKB-SubCell"/>
</dbReference>
<reference evidence="17 18" key="1">
    <citation type="journal article" date="2015" name="Genome Announc.">
        <title>Complete Genome Sequence of 'Candidatus Liberibacter africanus,' a Bacterium Associated with Citrus Huanglongbing.</title>
        <authorList>
            <person name="Lin H."/>
            <person name="Pietersen G."/>
            <person name="Han C."/>
            <person name="Read D.A."/>
            <person name="Lou B."/>
            <person name="Gupta G."/>
            <person name="Civerolo E.L."/>
        </authorList>
    </citation>
    <scope>NUCLEOTIDE SEQUENCE [LARGE SCALE GENOMIC DNA]</scope>
    <source>
        <strain evidence="17 18">PTSAPSY</strain>
    </source>
</reference>
<comment type="catalytic activity">
    <reaction evidence="1">
        <text>a CDP-1,2-diacyl-sn-glycerol + L-serine = a 1,2-diacyl-sn-glycero-3-phospho-L-serine + CMP + H(+)</text>
        <dbReference type="Rhea" id="RHEA:16913"/>
        <dbReference type="ChEBI" id="CHEBI:15378"/>
        <dbReference type="ChEBI" id="CHEBI:33384"/>
        <dbReference type="ChEBI" id="CHEBI:57262"/>
        <dbReference type="ChEBI" id="CHEBI:58332"/>
        <dbReference type="ChEBI" id="CHEBI:60377"/>
        <dbReference type="EC" id="2.7.8.8"/>
    </reaction>
</comment>
<evidence type="ECO:0000256" key="11">
    <source>
        <dbReference type="ARBA" id="ARBA00023136"/>
    </source>
</evidence>
<dbReference type="PATRIC" id="fig|1277257.4.peg.753"/>
<evidence type="ECO:0000256" key="5">
    <source>
        <dbReference type="ARBA" id="ARBA00017171"/>
    </source>
</evidence>
<comment type="subcellular location">
    <subcellularLocation>
        <location evidence="2">Endomembrane system</location>
        <topology evidence="2">Multi-pass membrane protein</topology>
    </subcellularLocation>
</comment>
<evidence type="ECO:0000256" key="16">
    <source>
        <dbReference type="SAM" id="Phobius"/>
    </source>
</evidence>
<dbReference type="NCBIfam" id="TIGR00473">
    <property type="entry name" value="pssA"/>
    <property type="match status" value="1"/>
</dbReference>
<dbReference type="STRING" id="1277257.G293_03500"/>
<keyword evidence="9 16" id="KW-1133">Transmembrane helix</keyword>
<feature type="transmembrane region" description="Helical" evidence="16">
    <location>
        <begin position="193"/>
        <end position="211"/>
    </location>
</feature>
<name>A0A0G3I716_LIBAF</name>
<dbReference type="EMBL" id="CP004021">
    <property type="protein sequence ID" value="AKK20328.1"/>
    <property type="molecule type" value="Genomic_DNA"/>
</dbReference>
<comment type="similarity">
    <text evidence="3 15">Belongs to the CDP-alcohol phosphatidyltransferase class-I family.</text>
</comment>
<keyword evidence="12" id="KW-0594">Phospholipid biosynthesis</keyword>
<gene>
    <name evidence="17" type="ORF">G293_03500</name>
</gene>
<keyword evidence="8 16" id="KW-0812">Transmembrane</keyword>
<feature type="transmembrane region" description="Helical" evidence="16">
    <location>
        <begin position="223"/>
        <end position="243"/>
    </location>
</feature>
<feature type="transmembrane region" description="Helical" evidence="16">
    <location>
        <begin position="249"/>
        <end position="269"/>
    </location>
</feature>
<dbReference type="RefSeq" id="WP_047264329.1">
    <property type="nucleotide sequence ID" value="NZ_CP004021.1"/>
</dbReference>
<evidence type="ECO:0000256" key="4">
    <source>
        <dbReference type="ARBA" id="ARBA00013174"/>
    </source>
</evidence>
<evidence type="ECO:0000256" key="15">
    <source>
        <dbReference type="RuleBase" id="RU003750"/>
    </source>
</evidence>
<dbReference type="InterPro" id="IPR050324">
    <property type="entry name" value="CDP-alcohol_PTase-I"/>
</dbReference>
<keyword evidence="6" id="KW-0444">Lipid biosynthesis</keyword>
<evidence type="ECO:0000256" key="7">
    <source>
        <dbReference type="ARBA" id="ARBA00022679"/>
    </source>
</evidence>
<evidence type="ECO:0000256" key="3">
    <source>
        <dbReference type="ARBA" id="ARBA00010441"/>
    </source>
</evidence>
<evidence type="ECO:0000256" key="1">
    <source>
        <dbReference type="ARBA" id="ARBA00000287"/>
    </source>
</evidence>
<accession>A0A0G3I716</accession>
<evidence type="ECO:0000256" key="9">
    <source>
        <dbReference type="ARBA" id="ARBA00022989"/>
    </source>
</evidence>
<dbReference type="Proteomes" id="UP000035503">
    <property type="component" value="Chromosome"/>
</dbReference>
<evidence type="ECO:0000256" key="6">
    <source>
        <dbReference type="ARBA" id="ARBA00022516"/>
    </source>
</evidence>
<evidence type="ECO:0000256" key="8">
    <source>
        <dbReference type="ARBA" id="ARBA00022692"/>
    </source>
</evidence>
<dbReference type="InterPro" id="IPR004533">
    <property type="entry name" value="CDP-diaglyc--ser_O-PTrfase"/>
</dbReference>
<keyword evidence="10" id="KW-0443">Lipid metabolism</keyword>
<dbReference type="PANTHER" id="PTHR14269">
    <property type="entry name" value="CDP-DIACYLGLYCEROL--GLYCEROL-3-PHOSPHATE 3-PHOSPHATIDYLTRANSFERASE-RELATED"/>
    <property type="match status" value="1"/>
</dbReference>
<organism evidence="17 18">
    <name type="scientific">Candidatus Liberibacter africanus PTSAPSY</name>
    <dbReference type="NCBI Taxonomy" id="1277257"/>
    <lineage>
        <taxon>Bacteria</taxon>
        <taxon>Pseudomonadati</taxon>
        <taxon>Pseudomonadota</taxon>
        <taxon>Alphaproteobacteria</taxon>
        <taxon>Hyphomicrobiales</taxon>
        <taxon>Rhizobiaceae</taxon>
        <taxon>Liberibacter</taxon>
    </lineage>
</organism>
<dbReference type="EC" id="2.7.8.8" evidence="4"/>
<evidence type="ECO:0000256" key="2">
    <source>
        <dbReference type="ARBA" id="ARBA00004127"/>
    </source>
</evidence>
<keyword evidence="13" id="KW-1208">Phospholipid metabolism</keyword>
<dbReference type="KEGG" id="lau:G293_03500"/>
<evidence type="ECO:0000256" key="13">
    <source>
        <dbReference type="ARBA" id="ARBA00023264"/>
    </source>
</evidence>
<dbReference type="Pfam" id="PF01066">
    <property type="entry name" value="CDP-OH_P_transf"/>
    <property type="match status" value="1"/>
</dbReference>
<dbReference type="GO" id="GO:0008654">
    <property type="term" value="P:phospholipid biosynthetic process"/>
    <property type="evidence" value="ECO:0007669"/>
    <property type="project" value="UniProtKB-KW"/>
</dbReference>
<proteinExistence type="inferred from homology"/>
<dbReference type="InterPro" id="IPR000462">
    <property type="entry name" value="CDP-OH_P_trans"/>
</dbReference>